<dbReference type="PANTHER" id="PTHR33995">
    <property type="entry name" value="PROTEIN CBG18546"/>
    <property type="match status" value="1"/>
</dbReference>
<dbReference type="InterPro" id="IPR029034">
    <property type="entry name" value="Cystine-knot_cytokine"/>
</dbReference>
<evidence type="ECO:0000313" key="2">
    <source>
        <dbReference type="Proteomes" id="UP001608902"/>
    </source>
</evidence>
<dbReference type="PANTHER" id="PTHR33995:SF13">
    <property type="entry name" value="CTCK DOMAIN-CONTAINING PROTEIN"/>
    <property type="match status" value="1"/>
</dbReference>
<proteinExistence type="predicted"/>
<name>A0ABD6EEU0_9BILA</name>
<sequence length="389" mass="43969">MESNIVHPIRESIMSPIIFISFFCSLLFAPELTIANDHGFGTTKTQTANHSVANDDRITIQLEPADETNVTMSNASRAEVIGRSTHHNVYQVPFSHANSEHRPTKRFPPTWFSLTDINTQNIVNMAKRIAERWRDCEQFSDEQLYKKLERIGARNQQFMANTPEEAGKYFKDMIPTAPPVGDSPDYVTKVAFVGPLGSTFGAKGPDEVICDQRCQRIARTIKSEIVKLDRPRTHQMNDPKLRTQTYGDDGPIFRPVHTSLEGIATPRSFAPPCFLEKFVPLANCTPRGEEEFWGYQKLCTACSGVYLLSKNCFPRIFNSVKCNNADLECVYDSATQQAHGKCHMRTLGFRVLHNKGSNQCEDWIYESLEIPIACECYLSTESQLVRADV</sequence>
<dbReference type="SUPFAM" id="SSF57501">
    <property type="entry name" value="Cystine-knot cytokines"/>
    <property type="match status" value="1"/>
</dbReference>
<dbReference type="AlphaFoldDB" id="A0ABD6EEU0"/>
<organism evidence="1 2">
    <name type="scientific">Gnathostoma spinigerum</name>
    <dbReference type="NCBI Taxonomy" id="75299"/>
    <lineage>
        <taxon>Eukaryota</taxon>
        <taxon>Metazoa</taxon>
        <taxon>Ecdysozoa</taxon>
        <taxon>Nematoda</taxon>
        <taxon>Chromadorea</taxon>
        <taxon>Rhabditida</taxon>
        <taxon>Spirurina</taxon>
        <taxon>Gnathostomatomorpha</taxon>
        <taxon>Gnathostomatoidea</taxon>
        <taxon>Gnathostomatidae</taxon>
        <taxon>Gnathostoma</taxon>
    </lineage>
</organism>
<protein>
    <submittedName>
        <fullName evidence="1">Uncharacterized protein</fullName>
    </submittedName>
</protein>
<keyword evidence="2" id="KW-1185">Reference proteome</keyword>
<reference evidence="1 2" key="1">
    <citation type="submission" date="2024-08" db="EMBL/GenBank/DDBJ databases">
        <title>Gnathostoma spinigerum genome.</title>
        <authorList>
            <person name="Gonzalez-Bertolin B."/>
            <person name="Monzon S."/>
            <person name="Zaballos A."/>
            <person name="Jimenez P."/>
            <person name="Dekumyoy P."/>
            <person name="Varona S."/>
            <person name="Cuesta I."/>
            <person name="Sumanam S."/>
            <person name="Adisakwattana P."/>
            <person name="Gasser R.B."/>
            <person name="Hernandez-Gonzalez A."/>
            <person name="Young N.D."/>
            <person name="Perteguer M.J."/>
        </authorList>
    </citation>
    <scope>NUCLEOTIDE SEQUENCE [LARGE SCALE GENOMIC DNA]</scope>
    <source>
        <strain evidence="1">AL3</strain>
        <tissue evidence="1">Liver</tissue>
    </source>
</reference>
<dbReference type="Proteomes" id="UP001608902">
    <property type="component" value="Unassembled WGS sequence"/>
</dbReference>
<accession>A0ABD6EEU0</accession>
<dbReference type="EMBL" id="JBGFUD010001689">
    <property type="protein sequence ID" value="MFH4976629.1"/>
    <property type="molecule type" value="Genomic_DNA"/>
</dbReference>
<evidence type="ECO:0000313" key="1">
    <source>
        <dbReference type="EMBL" id="MFH4976629.1"/>
    </source>
</evidence>
<gene>
    <name evidence="1" type="ORF">AB6A40_003338</name>
</gene>
<comment type="caution">
    <text evidence="1">The sequence shown here is derived from an EMBL/GenBank/DDBJ whole genome shotgun (WGS) entry which is preliminary data.</text>
</comment>